<feature type="region of interest" description="Disordered" evidence="1">
    <location>
        <begin position="1"/>
        <end position="46"/>
    </location>
</feature>
<feature type="region of interest" description="Disordered" evidence="1">
    <location>
        <begin position="58"/>
        <end position="81"/>
    </location>
</feature>
<feature type="compositionally biased region" description="Polar residues" evidence="1">
    <location>
        <begin position="2393"/>
        <end position="2404"/>
    </location>
</feature>
<feature type="compositionally biased region" description="Basic and acidic residues" evidence="1">
    <location>
        <begin position="4202"/>
        <end position="4213"/>
    </location>
</feature>
<dbReference type="KEGG" id="ovi:T265_15568"/>
<dbReference type="Pfam" id="PF20175">
    <property type="entry name" value="Tra1_central"/>
    <property type="match status" value="2"/>
</dbReference>
<feature type="compositionally biased region" description="Basic and acidic residues" evidence="1">
    <location>
        <begin position="4224"/>
        <end position="4246"/>
    </location>
</feature>
<dbReference type="GO" id="GO:0005634">
    <property type="term" value="C:nucleus"/>
    <property type="evidence" value="ECO:0007669"/>
    <property type="project" value="TreeGrafter"/>
</dbReference>
<name>A0A074ZVY9_OPIVI</name>
<dbReference type="GO" id="GO:0006355">
    <property type="term" value="P:regulation of DNA-templated transcription"/>
    <property type="evidence" value="ECO:0007669"/>
    <property type="project" value="TreeGrafter"/>
</dbReference>
<dbReference type="InterPro" id="IPR050517">
    <property type="entry name" value="DDR_Repair_Kinase"/>
</dbReference>
<dbReference type="Proteomes" id="UP000054324">
    <property type="component" value="Unassembled WGS sequence"/>
</dbReference>
<feature type="compositionally biased region" description="Low complexity" evidence="1">
    <location>
        <begin position="2374"/>
        <end position="2387"/>
    </location>
</feature>
<protein>
    <recommendedName>
        <fullName evidence="2">PIK-related kinase FAT domain-containing protein</fullName>
    </recommendedName>
</protein>
<organism evidence="3 4">
    <name type="scientific">Opisthorchis viverrini</name>
    <name type="common">Southeast Asian liver fluke</name>
    <dbReference type="NCBI Taxonomy" id="6198"/>
    <lineage>
        <taxon>Eukaryota</taxon>
        <taxon>Metazoa</taxon>
        <taxon>Spiralia</taxon>
        <taxon>Lophotrochozoa</taxon>
        <taxon>Platyhelminthes</taxon>
        <taxon>Trematoda</taxon>
        <taxon>Digenea</taxon>
        <taxon>Opisthorchiida</taxon>
        <taxon>Opisthorchiata</taxon>
        <taxon>Opisthorchiidae</taxon>
        <taxon>Opisthorchis</taxon>
    </lineage>
</organism>
<feature type="compositionally biased region" description="Low complexity" evidence="1">
    <location>
        <begin position="2405"/>
        <end position="2420"/>
    </location>
</feature>
<dbReference type="SUPFAM" id="SSF48371">
    <property type="entry name" value="ARM repeat"/>
    <property type="match status" value="2"/>
</dbReference>
<feature type="compositionally biased region" description="Polar residues" evidence="1">
    <location>
        <begin position="58"/>
        <end position="71"/>
    </location>
</feature>
<feature type="region of interest" description="Disordered" evidence="1">
    <location>
        <begin position="3862"/>
        <end position="3933"/>
    </location>
</feature>
<feature type="region of interest" description="Disordered" evidence="1">
    <location>
        <begin position="3949"/>
        <end position="4067"/>
    </location>
</feature>
<proteinExistence type="predicted"/>
<feature type="region of interest" description="Disordered" evidence="1">
    <location>
        <begin position="2759"/>
        <end position="2780"/>
    </location>
</feature>
<gene>
    <name evidence="3" type="ORF">T265_15568</name>
</gene>
<dbReference type="GO" id="GO:0000124">
    <property type="term" value="C:SAGA complex"/>
    <property type="evidence" value="ECO:0007669"/>
    <property type="project" value="TreeGrafter"/>
</dbReference>
<feature type="region of interest" description="Disordered" evidence="1">
    <location>
        <begin position="991"/>
        <end position="1078"/>
    </location>
</feature>
<sequence length="5173" mass="567312">MKLQRKGGRGQPCLTTIPETSEENGGDRPKHRLSATPTATGGVINMDTSDCGGVSITANSSTDGLKNTNAPSGDVNKSRTGRTRAKILPGCPEAVRMQRLGSNHGTSGQGSELLLRCFVLWCEMAQWLERKFTVWKVRPSNPTSACRLLLSRLGQPGSIPALYFLWVAWQLGTERSPLAEHPSKGQLSHMDLRSLIKALMTGIRTIVTSMIQCPKGSPYGTHPSAPSAHTPKTVVAASSSRILSPDELIVLTEYFDYGTRMIAVVQIIVRDGKLFIRSHPSVKSPDERILIETFALTFAQLSPVSFQEIFSNKIHVSFTAYAAYCSHLSTKHYELFEYTCFFIFIFQDFVMWCRQSPSYTNMALHLLSQPNKTSIFGHILLSYLVDRLDRLGDGTDESALYMRLLKLCFSSVNMAGTENEYVMKLHLRRIVQGSMQCSLTANEPTAYLTLLRTLFRSIGGGAHDKLYREFFPLLPEMLSTLNRLLRSPHHANARDLLGELCVIVPVRLSTLLPYLSLLMEPLIYVLNCNTVNQGLRTLELCVDNMQPDFLHEHLHQVRGDMLLALYNSLHSSSEYVQKLSFKVLGKLGRFNRTNLSEVRRLRLDPAEGETGPELRLFLNEYKNQPIDLPLRSLVDAAIEVLQDSNIDQPTKVRSWEFLQSVCIASLDLDNRSGRFNLQLDAPYSFLQGTSFVRAVDMFVQKVLCNEWASSSDRELFQAPCCIDGDLDRDLMVRVLAGLFMAGLNKPLRETQGDFITSVVRHLVLVWIAEHMNQIDQTVETKPPAIVAPSAAILDPIARMEDGPTLIPLMVSPEPSYVGSLNGVCFKPDRECHSNRRMLDATLLIDSILFAMGQEDKQLIQPMCVLLEVVHGTVSTVFRSALSEDSADETGVFERANRALIHLPLYSHIAHVLVDMLHHPAWYVKWGACATVICLVRLLHPTWFAIHFIPILRGLVHCIHDLSTQMSQGALSMARDCARLLIQTVFDPSNEDVLSLQPSTPLDDDESSRAPTQTCSSKRPTPNRRRQNSSTPVNQKRPMQLRRGRSASMSSSNPSSSILSGSPDPPEQETLLDGSNAGITDRCSNSKQTPLFLIDAVVLELLKALMSETPLVREEARCLLCLLSHRLDRPLSVLLAPHWRTSLGHLLPPQPPTRLYDLPASTQLAVLSLVLNGEMAQWLECEFTDRKVRGSNPTSASRFPLSRIGQPNSIPVLVLPSRGMAPKWLFNTDPALSYNHNLFECVFVKKRIKELNYFFGQAEGIQTKSKSGNGKVPSDVCTGGAGLLKYDLAKRADRSFLVDVRALLNQIDQSNSASPSTTVSPAGTPTSEGASFALGVSRSAYKAGSPMPTVHRLRSVDLLIVACRVLSLTWYLTSQKAQNLAALFKVVKHCKFFPGICCEKEAIHETAFVCLKEFVSHTPIDIELRHANVKPILQNVRQTTNLRLNTARQLSYCAQLFPSTFSERLCDAIYSHLNTLVDSLATKQNASSISTLTPPTLELCAVLVDLFHLIPLATAKHVSLLIELVVRAERALNIEPTSPLRLPLVRFLARYPAETCANLLTGSKWPYDAHAQRILLYVVGCAQGQSVAEYLKTNHHILSDLIRPTEISEQKSIAPLGCLAPTPPEAGMRDWILPVCPILGRDTEVQFEPWTFLSRSNHLKETRRSAVAPFRCLAAMPPEGSTRAGILPGRPSLDRGSRVAEVGFEPRTFPVRNCALTTWAISPPNNLTVSHLIPKWEKLVVGCRRIFGNLVDASTAAESSCLLPRYGTPLTAACPRHLAIRVVHLLRNLFPNWLLHTQSITEDSPKSKYRYKALGSPSGSKSCSSSCHPVVASLLSYWRSDAFARRQAHLTLVTLNSGLRDESSSLTPTGMEFVEPEEKTDAGYSASAHQPVTDSSLEPGLLISSGTSCWEHWDEPRLLLDCLLDCVRSDPDNCDLLFIVVIGSARLRSVAGLHPLRAYLDTFLPTASISWHRRLFLHYVSLVRHRLTDTHGVDPCPFVVGANWNTTSGDLYRLLTHLMIPSLTCALQNTSHEEFIGVPPDPYTDNDKDLVHLFISVLLGDPDVEHSTELRVMYYQMAILFTHYVPEYIHLEGPTPQSSRLERLISFAWPCTTSSLSVVDLQEKYTGLQLLAHLISKFDAVKSMAVQVFHCLAKGTHTETKKIVNPALDVLIPAWVQGPDEQQILASTTRKIMLEDHGIQSCIHILGIIVRHADLYYPIRRQLLPHLILIISRLSTQQLPVEQRRLALDMIDTAARWDHRCRQVLLESGMDDVEYTSSVSASVENLYPEQSSSQIPVPLPEGAPIDKAQRDQLLNLMIRFACQAVDTSQNGNMSEASVTRALSQLEFALRADVWGTESCELRLGFIDRYFIPEDNSSSNPSSTAVSATGPSGSGAPNVSSASTVTGSNISGSNAGNASSGSLGTTQTTNLLMALEVLRILFTSLESPTLLQNVKHFSSGLCTLLTRQLANVRLIRSCSNLLRAVLERFPADASHRQKITAYAELFDIYSATLKTIQESFSLYSDNCLPPFSETFYPADKWTKTHIARKTSLVQLVKLTHRLIQDVISPGYSSGSQDTVASAQLTDLLINGLEVIKSRLNVVSNEMRKNSFGPDLCLILDRARDARLFRAVIKILRDWINVPKSEEHFAPTAREKVNFFHKLWQAYPRWIDSNPDVARELLECIYEVYISGNLSRNQELYMKLEQAFCCSLLAPFPDIREKFTSLYLEASQLQFPLQSGAKIAGIDATTSHPDVTFTEASLNESSSAASSPRPATDAAGDREPDLLEMNSPLVCQSASLLVRLLFLFVSCNWDEAHFRDGFWLSLFLDVLLCDVDTTLPPCLSDTSNCFPVPPVLTPVTEQTTLIRSESELFKTMSSSQSELNSLLELQTRGLKDMGRVTFREGLRGVLCLAHRSPALASHLFSQLWPQLWNRLLLRQTPVESSSTTDSDCVTPTLNFGPVDEASADPLTNSSQNLSVAEVRAFVIPQLLRFLTSDQHVNPSEPQPSALGAFLSSLATTPDSTLLYLPVPAISYIGCSYNQWYTVALFLESLCARALKSPGASEFVYSVGLPPPESVDSSTAGCLKLSDLPSGAAALSLIALYDSLGEVDHFTAAWWYRFALNGSTESRSASVRSSPFLRCLEYAKHGLTLRALEVSLDQLAANQPLGSGQQALESITVASSAAASSNRTGSSTSTRYSTPFSTSITVASAFELFSEDVKRSRQPTVRFRSTSFRKYYSCVIRGCFFQPNGTSITVASACELFSEHVNGSRLHDYCVRYLKQLGQWDSLDALASSSQTSSAFTMSGPSVSGPGGSTTAGGSSVGGSAYWGLKADAAWRRSDWSEVYSSLARLANECPRSDLCRYALIQAAACVAGRRASGFSGSASVVGGSDVDAYGSGNLGPSAIEIQSTVPGSPAVPISSSSSTSGASTSTHTMVTMLQASELENHRVMTTMLREWRRLPMIVNNQHIPLLQTAHRAVEIVEGNSLLAQYCGGTLGGPNATLPSSTYSASPGQSSSTPSSIGVPSTSNATTSAAASVALRMHEYYKTMFKSWQSRPPAIGDDLGFWHDLFSWRQVVEETIISCHPHVQKFGSERANLVAVCERELAFSQLQLARGARKHNFPSIAQQHLDRYTRMNLPPLFEKTKQEIKLKMFDLRKDELLEGLELMEKTNIQQGDEATKNFGYATQMQDNLHTVWSIYGDFLENVYSGYPATKRELAVSTTGIFAMQALMEAASVTGGSERRSRADVAKCLWLLTLDDTKGQQRLARTFEERSSRVRPDAFLPWLPNLVYSLLRPEGRFVASALRGVIASHPTMLYNLLRGLQHQLSTEVRYDDKLGQLLEKESPDSNAFLSALRSRVSALGSQSKDSDGKHSRGPFASMGTSGAELDSQQRSVPGSSTCGTKSINTTSSNGSASASTNITSGSHTAASKKKKRVIVVMRGVEGERLAGSAISPSHPKSLDEYESTDSPVNSTGVARKTAIRGHNASSGAGGEEAADEPDDVDLDDDNEDGDTEREDVEMLSQTAVEGKSVTSDDKFPGNLGAKTGSELSTGPDSEEQSVPTQNETVGTRCLSAMVVESLHRVNALMNQLRRRHAVRIYALDLFTNEVGGKLQPTWAEQLLAQLCSTLDYLHRLSWATVSPGRSWRIKNLTKLCIPNWLASELRFIGTSCGLRIQSPFQEDDAFLKDPPLLSPPITSPSRESVKPSTSRERSSSSSESESELEDVKPPVRSKLSDESPGRSKGDAANKGVTKGGRTTISKPSSVQWTTSMPAYDEVENLMTTKLAAEALADPWFSYIRERLANEMSDLEGRPILDVIQRLTRCWIPLVEARVARLPARLHLSDCGAIRLLEMSSLIVGNHMPLVSPNTGCASPTPSTLPGSPCLELPGQSGLFQGAASAVHSLAVGPLMQAQITNTANSGLSSHLVIADVLPHVARIRCSAGRMSPPARRLGIRASNGRVFYYDLACLGHLITSNTAAIQHEALAGARTQFLTMARGRASTLGHLTSEGLCGPAYKRWRQNGPLQLFQLINDALATQPETAKRNLSLFVPRIMEVGPMGLCLTEVGASAPASNVVNACAHPLPSANPVSARGLTVLTRPPPLSAVSGVNSGCATSAGTKGRPPSWALPFDRIEATGGPNSDAHQQFPYKASLPNPPPAPVPSVIGTTGSGVCNTAGGSSAVAAEAIGRPSGVDAGCHPACITLSGILEHSCTTWKHHTISTTPTNSTVTSDHTSRSVVLDSAGNVVKNSSLPSSQQYATPRELVCSYYEYLMDVVKHTPRTKVDTAFLVNLFTKLSDRMPHYPHLRSPVASTLGVLPESECLPSEYSESTPAEFKRGSLVRRWAAYRMLDAESYWLLRHSVAAHLGLIALMEQLFHLTPLHPGCLVVDARSGRADARQLAFNLPHNVDMTLDLNLRSQLSSGVSDKSGPSTQLAVCFTNAMTLRAPKSCSERSTSKPDTMNDTHHTVNSSSSFWRITANPVPFRLTPNLAGFICLPGAPTNTGPFAASYTTAAQALHNSQRSHSLSSLYRTILRGDYILWHRGRQAAVHAFQLLIGEQPWPSDPLPSSDSDSDETEGGTRRKTKLFDELGVTALRSSHVERETEQISTVTLVPDLTNEHLIQLISFTVDAMQGTLKTVSEYSAPEPNSWNFMNLATDPSRLVQMSPDWLPWL</sequence>
<dbReference type="CTD" id="20329733"/>
<dbReference type="GO" id="GO:0035267">
    <property type="term" value="C:NuA4 histone acetyltransferase complex"/>
    <property type="evidence" value="ECO:0007669"/>
    <property type="project" value="TreeGrafter"/>
</dbReference>
<dbReference type="InterPro" id="IPR003151">
    <property type="entry name" value="PIK-rel_kinase_FAT"/>
</dbReference>
<feature type="compositionally biased region" description="Polar residues" evidence="1">
    <location>
        <begin position="4255"/>
        <end position="4264"/>
    </location>
</feature>
<feature type="compositionally biased region" description="Polar residues" evidence="1">
    <location>
        <begin position="1008"/>
        <end position="1019"/>
    </location>
</feature>
<evidence type="ECO:0000259" key="2">
    <source>
        <dbReference type="Pfam" id="PF02259"/>
    </source>
</evidence>
<dbReference type="Gene3D" id="1.25.10.10">
    <property type="entry name" value="Leucine-rich Repeat Variant"/>
    <property type="match status" value="1"/>
</dbReference>
<evidence type="ECO:0000313" key="3">
    <source>
        <dbReference type="EMBL" id="KER19354.1"/>
    </source>
</evidence>
<dbReference type="GO" id="GO:0006281">
    <property type="term" value="P:DNA repair"/>
    <property type="evidence" value="ECO:0007669"/>
    <property type="project" value="TreeGrafter"/>
</dbReference>
<dbReference type="PANTHER" id="PTHR11139">
    <property type="entry name" value="ATAXIA TELANGIECTASIA MUTATED ATM -RELATED"/>
    <property type="match status" value="1"/>
</dbReference>
<dbReference type="GeneID" id="20329733"/>
<dbReference type="STRING" id="6198.A0A074ZVY9"/>
<accession>A0A074ZVY9</accession>
<reference evidence="3 4" key="1">
    <citation type="submission" date="2013-11" db="EMBL/GenBank/DDBJ databases">
        <title>Opisthorchis viverrini - life in the bile duct.</title>
        <authorList>
            <person name="Young N.D."/>
            <person name="Nagarajan N."/>
            <person name="Lin S.J."/>
            <person name="Korhonen P.K."/>
            <person name="Jex A.R."/>
            <person name="Hall R.S."/>
            <person name="Safavi-Hemami H."/>
            <person name="Kaewkong W."/>
            <person name="Bertrand D."/>
            <person name="Gao S."/>
            <person name="Seet Q."/>
            <person name="Wongkham S."/>
            <person name="Teh B.T."/>
            <person name="Wongkham C."/>
            <person name="Intapan P.M."/>
            <person name="Maleewong W."/>
            <person name="Yang X."/>
            <person name="Hu M."/>
            <person name="Wang Z."/>
            <person name="Hofmann A."/>
            <person name="Sternberg P.W."/>
            <person name="Tan P."/>
            <person name="Wang J."/>
            <person name="Gasser R.B."/>
        </authorList>
    </citation>
    <scope>NUCLEOTIDE SEQUENCE [LARGE SCALE GENOMIC DNA]</scope>
</reference>
<dbReference type="InterPro" id="IPR046807">
    <property type="entry name" value="Tra1_central"/>
</dbReference>
<dbReference type="OrthoDB" id="5570127at2759"/>
<feature type="compositionally biased region" description="Low complexity" evidence="1">
    <location>
        <begin position="1045"/>
        <end position="1061"/>
    </location>
</feature>
<feature type="compositionally biased region" description="Low complexity" evidence="1">
    <location>
        <begin position="2759"/>
        <end position="2775"/>
    </location>
</feature>
<dbReference type="Pfam" id="PF20206">
    <property type="entry name" value="Tra1_ring"/>
    <property type="match status" value="3"/>
</dbReference>
<evidence type="ECO:0000313" key="4">
    <source>
        <dbReference type="Proteomes" id="UP000054324"/>
    </source>
</evidence>
<dbReference type="RefSeq" id="XP_009176900.1">
    <property type="nucleotide sequence ID" value="XM_009178636.1"/>
</dbReference>
<keyword evidence="4" id="KW-1185">Reference proteome</keyword>
<feature type="domain" description="PIK-related kinase FAT" evidence="2">
    <location>
        <begin position="3542"/>
        <end position="3637"/>
    </location>
</feature>
<feature type="compositionally biased region" description="Acidic residues" evidence="1">
    <location>
        <begin position="3995"/>
        <end position="4020"/>
    </location>
</feature>
<dbReference type="PANTHER" id="PTHR11139:SF1">
    <property type="entry name" value="TRANSFORMATION_TRANSCRIPTION DOMAIN-ASSOCIATED PROTEIN"/>
    <property type="match status" value="1"/>
</dbReference>
<feature type="compositionally biased region" description="Low complexity" evidence="1">
    <location>
        <begin position="3503"/>
        <end position="3527"/>
    </location>
</feature>
<feature type="compositionally biased region" description="Low complexity" evidence="1">
    <location>
        <begin position="3905"/>
        <end position="3925"/>
    </location>
</feature>
<evidence type="ECO:0000256" key="1">
    <source>
        <dbReference type="SAM" id="MobiDB-lite"/>
    </source>
</evidence>
<dbReference type="InterPro" id="IPR016024">
    <property type="entry name" value="ARM-type_fold"/>
</dbReference>
<dbReference type="EMBL" id="KL597236">
    <property type="protein sequence ID" value="KER19354.1"/>
    <property type="molecule type" value="Genomic_DNA"/>
</dbReference>
<feature type="region of interest" description="Disordered" evidence="1">
    <location>
        <begin position="2374"/>
        <end position="2421"/>
    </location>
</feature>
<dbReference type="Pfam" id="PF02259">
    <property type="entry name" value="FAT"/>
    <property type="match status" value="1"/>
</dbReference>
<feature type="region of interest" description="Disordered" evidence="1">
    <location>
        <begin position="3502"/>
        <end position="3527"/>
    </location>
</feature>
<dbReference type="InterPro" id="IPR046805">
    <property type="entry name" value="Tra1_ring"/>
</dbReference>
<feature type="compositionally biased region" description="Polar residues" evidence="1">
    <location>
        <begin position="4048"/>
        <end position="4067"/>
    </location>
</feature>
<feature type="region of interest" description="Disordered" evidence="1">
    <location>
        <begin position="5061"/>
        <end position="5084"/>
    </location>
</feature>
<feature type="region of interest" description="Disordered" evidence="1">
    <location>
        <begin position="3410"/>
        <end position="3431"/>
    </location>
</feature>
<feature type="compositionally biased region" description="Polar residues" evidence="1">
    <location>
        <begin position="3889"/>
        <end position="3904"/>
    </location>
</feature>
<feature type="region of interest" description="Disordered" evidence="1">
    <location>
        <begin position="4184"/>
        <end position="4264"/>
    </location>
</feature>
<dbReference type="InterPro" id="IPR011989">
    <property type="entry name" value="ARM-like"/>
</dbReference>